<evidence type="ECO:0000313" key="2">
    <source>
        <dbReference type="Proteomes" id="UP000235703"/>
    </source>
</evidence>
<dbReference type="Gene3D" id="3.30.300.30">
    <property type="match status" value="1"/>
</dbReference>
<dbReference type="PANTHER" id="PTHR43845:SF1">
    <property type="entry name" value="BLR5969 PROTEIN"/>
    <property type="match status" value="1"/>
</dbReference>
<proteinExistence type="predicted"/>
<dbReference type="AlphaFoldDB" id="A0A2N6PHN8"/>
<gene>
    <name evidence="1" type="ORF">CJ198_07355</name>
</gene>
<name>A0A2N6PHN8_9MICO</name>
<sequence length="398" mass="42043">MNAQDTRVPAGFTQQLEEALAGNPELEARFAEHSFDPAGAVELADLDALPVQSKDELLASRAHLSPSFTPRRIFQSPGPIYEAQPPGADPWRWGEALRAAGLEPGDVVANCFGYHLSPAGAIFDEAISAAGATVLPAGIGSQQLQVRALTDLGVRGYVGLPSYLKALIDVHASAGGAPGDFPVRWALVTAEPLPDELRAALTEWVPSVRMAYGSAEAGLIAYEDGQHPGMVTADGIDVAVCSIDTGERLDADEGEVVLSLVRPEAPLIRFGTGDLSAWVTDGDGQPATDARGRRYLAGVLGRVGQAIKVRGMFLHPRQAAEVMSRVDGVESCRFVITRTGHRDEVTCEIVPAAGADAEAVLASAAEEIRAGLRFNAEVRAVDELPGDEGILVDARNWD</sequence>
<dbReference type="EMBL" id="PNFZ01000003">
    <property type="protein sequence ID" value="PMB98177.1"/>
    <property type="molecule type" value="Genomic_DNA"/>
</dbReference>
<dbReference type="Proteomes" id="UP000235703">
    <property type="component" value="Unassembled WGS sequence"/>
</dbReference>
<accession>A0A2N6PHN8</accession>
<reference evidence="1 2" key="1">
    <citation type="submission" date="2017-09" db="EMBL/GenBank/DDBJ databases">
        <title>Bacterial strain isolated from the female urinary microbiota.</title>
        <authorList>
            <person name="Thomas-White K."/>
            <person name="Kumar N."/>
            <person name="Forster S."/>
            <person name="Putonti C."/>
            <person name="Lawley T."/>
            <person name="Wolfe A.J."/>
        </authorList>
    </citation>
    <scope>NUCLEOTIDE SEQUENCE [LARGE SCALE GENOMIC DNA]</scope>
    <source>
        <strain evidence="1 2">UMB0680</strain>
    </source>
</reference>
<dbReference type="InterPro" id="IPR042099">
    <property type="entry name" value="ANL_N_sf"/>
</dbReference>
<dbReference type="SUPFAM" id="SSF56801">
    <property type="entry name" value="Acetyl-CoA synthetase-like"/>
    <property type="match status" value="1"/>
</dbReference>
<keyword evidence="2" id="KW-1185">Reference proteome</keyword>
<dbReference type="OrthoDB" id="580775at2"/>
<dbReference type="PANTHER" id="PTHR43845">
    <property type="entry name" value="BLR5969 PROTEIN"/>
    <property type="match status" value="1"/>
</dbReference>
<evidence type="ECO:0000313" key="1">
    <source>
        <dbReference type="EMBL" id="PMB98177.1"/>
    </source>
</evidence>
<dbReference type="Gene3D" id="3.40.50.12780">
    <property type="entry name" value="N-terminal domain of ligase-like"/>
    <property type="match status" value="1"/>
</dbReference>
<comment type="caution">
    <text evidence="1">The sequence shown here is derived from an EMBL/GenBank/DDBJ whole genome shotgun (WGS) entry which is preliminary data.</text>
</comment>
<organism evidence="1 2">
    <name type="scientific">Brevibacterium luteolum</name>
    <dbReference type="NCBI Taxonomy" id="199591"/>
    <lineage>
        <taxon>Bacteria</taxon>
        <taxon>Bacillati</taxon>
        <taxon>Actinomycetota</taxon>
        <taxon>Actinomycetes</taxon>
        <taxon>Micrococcales</taxon>
        <taxon>Brevibacteriaceae</taxon>
        <taxon>Brevibacterium</taxon>
    </lineage>
</organism>
<protein>
    <submittedName>
        <fullName evidence="1">CoF synthetase</fullName>
    </submittedName>
</protein>
<dbReference type="RefSeq" id="WP_102161973.1">
    <property type="nucleotide sequence ID" value="NZ_PNFZ01000003.1"/>
</dbReference>
<dbReference type="InterPro" id="IPR045851">
    <property type="entry name" value="AMP-bd_C_sf"/>
</dbReference>